<comment type="caution">
    <text evidence="1">The sequence shown here is derived from an EMBL/GenBank/DDBJ whole genome shotgun (WGS) entry which is preliminary data.</text>
</comment>
<accession>A0A9D4AS93</accession>
<dbReference type="EMBL" id="JAHDVG010000485">
    <property type="protein sequence ID" value="KAH1168704.1"/>
    <property type="molecule type" value="Genomic_DNA"/>
</dbReference>
<dbReference type="AlphaFoldDB" id="A0A9D4AS93"/>
<keyword evidence="2" id="KW-1185">Reference proteome</keyword>
<protein>
    <submittedName>
        <fullName evidence="1">Uncharacterized protein</fullName>
    </submittedName>
</protein>
<gene>
    <name evidence="1" type="ORF">KIL84_013294</name>
</gene>
<evidence type="ECO:0000313" key="1">
    <source>
        <dbReference type="EMBL" id="KAH1168704.1"/>
    </source>
</evidence>
<reference evidence="1" key="1">
    <citation type="submission" date="2021-09" db="EMBL/GenBank/DDBJ databases">
        <title>The genome of Mauremys mutica provides insights into the evolution of semi-aquatic lifestyle.</title>
        <authorList>
            <person name="Gong S."/>
            <person name="Gao Y."/>
        </authorList>
    </citation>
    <scope>NUCLEOTIDE SEQUENCE</scope>
    <source>
        <strain evidence="1">MM-2020</strain>
        <tissue evidence="1">Muscle</tissue>
    </source>
</reference>
<dbReference type="Proteomes" id="UP000827986">
    <property type="component" value="Unassembled WGS sequence"/>
</dbReference>
<sequence>MANPKTPGRGKGQSSVGTCLRPVIVTQGAMHPSGVETNAQCPGLVQGGVIKHPHPRGKLTFPAWGSVQFETRLTIFSLSREEEIPRNFCCGTRDRRCFQEEICSSGLVSC</sequence>
<organism evidence="1 2">
    <name type="scientific">Mauremys mutica</name>
    <name type="common">yellowpond turtle</name>
    <dbReference type="NCBI Taxonomy" id="74926"/>
    <lineage>
        <taxon>Eukaryota</taxon>
        <taxon>Metazoa</taxon>
        <taxon>Chordata</taxon>
        <taxon>Craniata</taxon>
        <taxon>Vertebrata</taxon>
        <taxon>Euteleostomi</taxon>
        <taxon>Archelosauria</taxon>
        <taxon>Testudinata</taxon>
        <taxon>Testudines</taxon>
        <taxon>Cryptodira</taxon>
        <taxon>Durocryptodira</taxon>
        <taxon>Testudinoidea</taxon>
        <taxon>Geoemydidae</taxon>
        <taxon>Geoemydinae</taxon>
        <taxon>Mauremys</taxon>
    </lineage>
</organism>
<evidence type="ECO:0000313" key="2">
    <source>
        <dbReference type="Proteomes" id="UP000827986"/>
    </source>
</evidence>
<proteinExistence type="predicted"/>
<name>A0A9D4AS93_9SAUR</name>